<reference evidence="6" key="1">
    <citation type="submission" date="2021-01" db="EMBL/GenBank/DDBJ databases">
        <title>Modified the classification status of verrucomicrobia.</title>
        <authorList>
            <person name="Feng X."/>
        </authorList>
    </citation>
    <scope>NUCLEOTIDE SEQUENCE</scope>
    <source>
        <strain evidence="6">JCM 18052</strain>
    </source>
</reference>
<dbReference type="Pfam" id="PF00535">
    <property type="entry name" value="Glycos_transf_2"/>
    <property type="match status" value="1"/>
</dbReference>
<comment type="caution">
    <text evidence="6">The sequence shown here is derived from an EMBL/GenBank/DDBJ whole genome shotgun (WGS) entry which is preliminary data.</text>
</comment>
<name>A0A934R0X9_9BACT</name>
<dbReference type="InterPro" id="IPR029044">
    <property type="entry name" value="Nucleotide-diphossugar_trans"/>
</dbReference>
<dbReference type="SUPFAM" id="SSF51445">
    <property type="entry name" value="(Trans)glycosidases"/>
    <property type="match status" value="1"/>
</dbReference>
<dbReference type="PANTHER" id="PTHR43179:SF12">
    <property type="entry name" value="GALACTOFURANOSYLTRANSFERASE GLFT2"/>
    <property type="match status" value="1"/>
</dbReference>
<dbReference type="SUPFAM" id="SSF53448">
    <property type="entry name" value="Nucleotide-diphospho-sugar transferases"/>
    <property type="match status" value="1"/>
</dbReference>
<evidence type="ECO:0000256" key="2">
    <source>
        <dbReference type="ARBA" id="ARBA00022676"/>
    </source>
</evidence>
<keyword evidence="2" id="KW-0328">Glycosyltransferase</keyword>
<keyword evidence="3" id="KW-0808">Transferase</keyword>
<evidence type="ECO:0000256" key="1">
    <source>
        <dbReference type="ARBA" id="ARBA00006739"/>
    </source>
</evidence>
<organism evidence="6 7">
    <name type="scientific">Luteolibacter yonseiensis</name>
    <dbReference type="NCBI Taxonomy" id="1144680"/>
    <lineage>
        <taxon>Bacteria</taxon>
        <taxon>Pseudomonadati</taxon>
        <taxon>Verrucomicrobiota</taxon>
        <taxon>Verrucomicrobiia</taxon>
        <taxon>Verrucomicrobiales</taxon>
        <taxon>Verrucomicrobiaceae</taxon>
        <taxon>Luteolibacter</taxon>
    </lineage>
</organism>
<dbReference type="AlphaFoldDB" id="A0A934R0X9"/>
<proteinExistence type="inferred from homology"/>
<evidence type="ECO:0000259" key="4">
    <source>
        <dbReference type="Pfam" id="PF00535"/>
    </source>
</evidence>
<gene>
    <name evidence="6" type="ORF">JIN84_02455</name>
</gene>
<evidence type="ECO:0000313" key="7">
    <source>
        <dbReference type="Proteomes" id="UP000600139"/>
    </source>
</evidence>
<feature type="domain" description="Glycosyltransferase 2-like" evidence="5">
    <location>
        <begin position="391"/>
        <end position="457"/>
    </location>
</feature>
<dbReference type="Gene3D" id="3.20.20.80">
    <property type="entry name" value="Glycosidases"/>
    <property type="match status" value="1"/>
</dbReference>
<dbReference type="Pfam" id="PF13632">
    <property type="entry name" value="Glyco_trans_2_3"/>
    <property type="match status" value="1"/>
</dbReference>
<evidence type="ECO:0000256" key="3">
    <source>
        <dbReference type="ARBA" id="ARBA00022679"/>
    </source>
</evidence>
<dbReference type="Proteomes" id="UP000600139">
    <property type="component" value="Unassembled WGS sequence"/>
</dbReference>
<dbReference type="InterPro" id="IPR017853">
    <property type="entry name" value="GH"/>
</dbReference>
<sequence length="689" mass="76738">MAGVGFNAIRLYELPTGSLLDAAARHGLKVFGGLKWRQSADFLGNPEIFGSAVVDLVRFLKESGGHPALAGIYVGNEIPSDLARWMRPLKVRESIERLIDSGREVAPHLLFAYANYPSTEYLEPENADFTAFNVYLENEDAFRNYLKRLHHIAGDRPLVISEFGLDSSRNGLDRQAETLRWATQAALDHETAGMTVYAWSDRWWNAGAEVLEWDFGLTDRDGNPKPAMAVFPTDCKPSASQPKFFSIIVCTRNGRERIGACLEAIQQSYESYPTFETLVVDDGSTDGTAGFVEKNHPWVRLLRLPPGGLSAARNAGAAAANGEIFAFTDDDCEPDREWLARLDTIFQTGRYAAAGGPNLPPPPRTWEEAVVCAAPGAPSHVMLDDEEAEHLPGCNIAVTRAAFEKTGGFDPRFHTAGDDVDFCWRLRDAGFRLGFAPGAFVWHWRRPSLRTFLRQQLGYGHAERLLLAKHPSRFSRRGGAKWQGFVYGGGPVRVQSGSIIYFGPMGEAGYQGIINRMLPLRGLAKEFDTPLSRLALRAVSFLQPRLRAWARNGTLFIHGRRPYRSASPGHSDEFSIDSPEGHDREHFLKRLLKSGWIPSPPTAPWDLEKSGIRLLMATERGEGIAKRTLVRVWGADPPVLGKIRRTLTNDPIRTAANYEDFKNAIKEEPSYLIAESRKHASTSKRRLRK</sequence>
<evidence type="ECO:0000259" key="5">
    <source>
        <dbReference type="Pfam" id="PF13632"/>
    </source>
</evidence>
<dbReference type="EMBL" id="JAENIK010000004">
    <property type="protein sequence ID" value="MBK1814457.1"/>
    <property type="molecule type" value="Genomic_DNA"/>
</dbReference>
<dbReference type="Gene3D" id="3.90.550.10">
    <property type="entry name" value="Spore Coat Polysaccharide Biosynthesis Protein SpsA, Chain A"/>
    <property type="match status" value="1"/>
</dbReference>
<protein>
    <submittedName>
        <fullName evidence="6">Glycosyltransferase</fullName>
    </submittedName>
</protein>
<dbReference type="PANTHER" id="PTHR43179">
    <property type="entry name" value="RHAMNOSYLTRANSFERASE WBBL"/>
    <property type="match status" value="1"/>
</dbReference>
<keyword evidence="7" id="KW-1185">Reference proteome</keyword>
<feature type="domain" description="Glycosyltransferase 2-like" evidence="4">
    <location>
        <begin position="246"/>
        <end position="356"/>
    </location>
</feature>
<dbReference type="InterPro" id="IPR001173">
    <property type="entry name" value="Glyco_trans_2-like"/>
</dbReference>
<dbReference type="GO" id="GO:0016757">
    <property type="term" value="F:glycosyltransferase activity"/>
    <property type="evidence" value="ECO:0007669"/>
    <property type="project" value="UniProtKB-KW"/>
</dbReference>
<evidence type="ECO:0000313" key="6">
    <source>
        <dbReference type="EMBL" id="MBK1814457.1"/>
    </source>
</evidence>
<accession>A0A934R0X9</accession>
<comment type="similarity">
    <text evidence="1">Belongs to the glycosyltransferase 2 family.</text>
</comment>